<name>A0AAD9S1M3_PHOAM</name>
<sequence length="276" mass="31381">MAPASFQVVSDLHLETLPSYEFDIKQTAPNIALLGDIGRVIDDGLFTFLEGLLNKYWNVLFLLGNHEPLGTSWEAAKIRIHAFADKMEELRGRSTIGRFVFLDRTRFDLNNDLTILGCTLFSNIVPRQATDVGDRLMDFKQIHGWTVADHITAHRRDVEWLNQQVCEIKETEPHRSIVIFTHHSPTFDSRAVNPRHASSSVSTGFCSDLTHEACWKSEAVVFWGFGHTHFNCDFVQDYGQRVVANQKGYKECWQDEYDAGKIYIIGRACSSGLLDV</sequence>
<dbReference type="EMBL" id="JAUJFL010000010">
    <property type="protein sequence ID" value="KAK2596903.1"/>
    <property type="molecule type" value="Genomic_DNA"/>
</dbReference>
<reference evidence="2" key="1">
    <citation type="submission" date="2023-06" db="EMBL/GenBank/DDBJ databases">
        <authorList>
            <person name="Noh H."/>
        </authorList>
    </citation>
    <scope>NUCLEOTIDE SEQUENCE</scope>
    <source>
        <strain evidence="2">DUCC20226</strain>
    </source>
</reference>
<proteinExistence type="predicted"/>
<keyword evidence="3" id="KW-1185">Reference proteome</keyword>
<dbReference type="InterPro" id="IPR029052">
    <property type="entry name" value="Metallo-depent_PP-like"/>
</dbReference>
<evidence type="ECO:0000313" key="2">
    <source>
        <dbReference type="EMBL" id="KAK2596903.1"/>
    </source>
</evidence>
<dbReference type="PANTHER" id="PTHR37844">
    <property type="entry name" value="SER/THR PROTEIN PHOSPHATASE SUPERFAMILY (AFU_ORTHOLOGUE AFUA_1G14840)"/>
    <property type="match status" value="1"/>
</dbReference>
<dbReference type="AlphaFoldDB" id="A0AAD9S1M3"/>
<dbReference type="Proteomes" id="UP001265746">
    <property type="component" value="Unassembled WGS sequence"/>
</dbReference>
<dbReference type="GO" id="GO:0016787">
    <property type="term" value="F:hydrolase activity"/>
    <property type="evidence" value="ECO:0007669"/>
    <property type="project" value="InterPro"/>
</dbReference>
<comment type="caution">
    <text evidence="2">The sequence shown here is derived from an EMBL/GenBank/DDBJ whole genome shotgun (WGS) entry which is preliminary data.</text>
</comment>
<feature type="domain" description="Calcineurin-like phosphoesterase" evidence="1">
    <location>
        <begin position="8"/>
        <end position="229"/>
    </location>
</feature>
<protein>
    <recommendedName>
        <fullName evidence="1">Calcineurin-like phosphoesterase domain-containing protein</fullName>
    </recommendedName>
</protein>
<organism evidence="2 3">
    <name type="scientific">Phomopsis amygdali</name>
    <name type="common">Fusicoccum amygdali</name>
    <dbReference type="NCBI Taxonomy" id="1214568"/>
    <lineage>
        <taxon>Eukaryota</taxon>
        <taxon>Fungi</taxon>
        <taxon>Dikarya</taxon>
        <taxon>Ascomycota</taxon>
        <taxon>Pezizomycotina</taxon>
        <taxon>Sordariomycetes</taxon>
        <taxon>Sordariomycetidae</taxon>
        <taxon>Diaporthales</taxon>
        <taxon>Diaporthaceae</taxon>
        <taxon>Diaporthe</taxon>
    </lineage>
</organism>
<gene>
    <name evidence="2" type="ORF">N8I77_012788</name>
</gene>
<dbReference type="PANTHER" id="PTHR37844:SF2">
    <property type="entry name" value="SER_THR PROTEIN PHOSPHATASE SUPERFAMILY (AFU_ORTHOLOGUE AFUA_1G14840)"/>
    <property type="match status" value="1"/>
</dbReference>
<evidence type="ECO:0000259" key="1">
    <source>
        <dbReference type="Pfam" id="PF00149"/>
    </source>
</evidence>
<dbReference type="SUPFAM" id="SSF56300">
    <property type="entry name" value="Metallo-dependent phosphatases"/>
    <property type="match status" value="1"/>
</dbReference>
<dbReference type="InterPro" id="IPR004843">
    <property type="entry name" value="Calcineurin-like_PHP"/>
</dbReference>
<accession>A0AAD9S1M3</accession>
<dbReference type="Pfam" id="PF00149">
    <property type="entry name" value="Metallophos"/>
    <property type="match status" value="1"/>
</dbReference>
<evidence type="ECO:0000313" key="3">
    <source>
        <dbReference type="Proteomes" id="UP001265746"/>
    </source>
</evidence>